<dbReference type="Proteomes" id="UP000198304">
    <property type="component" value="Unassembled WGS sequence"/>
</dbReference>
<keyword evidence="8" id="KW-0902">Two-component regulatory system</keyword>
<dbReference type="PROSITE" id="PS50109">
    <property type="entry name" value="HIS_KIN"/>
    <property type="match status" value="1"/>
</dbReference>
<keyword evidence="7" id="KW-0067">ATP-binding</keyword>
<dbReference type="EC" id="2.7.13.3" evidence="2"/>
<keyword evidence="6 10" id="KW-0418">Kinase</keyword>
<evidence type="ECO:0000256" key="5">
    <source>
        <dbReference type="ARBA" id="ARBA00022741"/>
    </source>
</evidence>
<dbReference type="InterPro" id="IPR003594">
    <property type="entry name" value="HATPase_dom"/>
</dbReference>
<organism evidence="10 11">
    <name type="scientific">Anaerovirgula multivorans</name>
    <dbReference type="NCBI Taxonomy" id="312168"/>
    <lineage>
        <taxon>Bacteria</taxon>
        <taxon>Bacillati</taxon>
        <taxon>Bacillota</taxon>
        <taxon>Clostridia</taxon>
        <taxon>Peptostreptococcales</taxon>
        <taxon>Natronincolaceae</taxon>
        <taxon>Anaerovirgula</taxon>
    </lineage>
</organism>
<dbReference type="GO" id="GO:0000160">
    <property type="term" value="P:phosphorelay signal transduction system"/>
    <property type="evidence" value="ECO:0007669"/>
    <property type="project" value="UniProtKB-KW"/>
</dbReference>
<evidence type="ECO:0000256" key="1">
    <source>
        <dbReference type="ARBA" id="ARBA00000085"/>
    </source>
</evidence>
<evidence type="ECO:0000313" key="11">
    <source>
        <dbReference type="Proteomes" id="UP000198304"/>
    </source>
</evidence>
<proteinExistence type="predicted"/>
<keyword evidence="11" id="KW-1185">Reference proteome</keyword>
<comment type="catalytic activity">
    <reaction evidence="1">
        <text>ATP + protein L-histidine = ADP + protein N-phospho-L-histidine.</text>
        <dbReference type="EC" id="2.7.13.3"/>
    </reaction>
</comment>
<sequence length="181" mass="20584">MKELALHILDIAQNSIRAEATLIEITIKEDITKDIFSIEIKDNGIGMDEETLKRVEDPFFTTRNTRKIGLGVSLLKTAALQCEGSFNILSKKRMGTILTVVFKHSHIDRAPLGSIEDTIVTLLMMEKEVDYIYNHHYNNNSFSFNTKEVKAILQGLPITDIKVIDWIKRHVADEIKDIVNS</sequence>
<evidence type="ECO:0000256" key="2">
    <source>
        <dbReference type="ARBA" id="ARBA00012438"/>
    </source>
</evidence>
<dbReference type="PRINTS" id="PR00344">
    <property type="entry name" value="BCTRLSENSOR"/>
</dbReference>
<keyword evidence="4" id="KW-0808">Transferase</keyword>
<protein>
    <recommendedName>
        <fullName evidence="2">histidine kinase</fullName>
        <ecNumber evidence="2">2.7.13.3</ecNumber>
    </recommendedName>
</protein>
<dbReference type="GO" id="GO:0005524">
    <property type="term" value="F:ATP binding"/>
    <property type="evidence" value="ECO:0007669"/>
    <property type="project" value="UniProtKB-KW"/>
</dbReference>
<dbReference type="Gene3D" id="3.30.565.10">
    <property type="entry name" value="Histidine kinase-like ATPase, C-terminal domain"/>
    <property type="match status" value="1"/>
</dbReference>
<keyword evidence="5" id="KW-0547">Nucleotide-binding</keyword>
<evidence type="ECO:0000256" key="8">
    <source>
        <dbReference type="ARBA" id="ARBA00023012"/>
    </source>
</evidence>
<dbReference type="GO" id="GO:0004673">
    <property type="term" value="F:protein histidine kinase activity"/>
    <property type="evidence" value="ECO:0007669"/>
    <property type="project" value="UniProtKB-EC"/>
</dbReference>
<evidence type="ECO:0000256" key="3">
    <source>
        <dbReference type="ARBA" id="ARBA00022553"/>
    </source>
</evidence>
<dbReference type="AlphaFoldDB" id="A0A239DUZ9"/>
<dbReference type="OrthoDB" id="9797586at2"/>
<dbReference type="EMBL" id="FZOJ01000008">
    <property type="protein sequence ID" value="SNS35582.1"/>
    <property type="molecule type" value="Genomic_DNA"/>
</dbReference>
<evidence type="ECO:0000259" key="9">
    <source>
        <dbReference type="PROSITE" id="PS50109"/>
    </source>
</evidence>
<keyword evidence="3" id="KW-0597">Phosphoprotein</keyword>
<feature type="domain" description="Histidine kinase" evidence="9">
    <location>
        <begin position="1"/>
        <end position="106"/>
    </location>
</feature>
<dbReference type="PANTHER" id="PTHR43065">
    <property type="entry name" value="SENSOR HISTIDINE KINASE"/>
    <property type="match status" value="1"/>
</dbReference>
<accession>A0A239DUZ9</accession>
<dbReference type="RefSeq" id="WP_089282801.1">
    <property type="nucleotide sequence ID" value="NZ_FZOJ01000008.1"/>
</dbReference>
<gene>
    <name evidence="10" type="ORF">SAMN05446037_1008127</name>
</gene>
<dbReference type="InterPro" id="IPR004358">
    <property type="entry name" value="Sig_transdc_His_kin-like_C"/>
</dbReference>
<evidence type="ECO:0000256" key="7">
    <source>
        <dbReference type="ARBA" id="ARBA00022840"/>
    </source>
</evidence>
<dbReference type="Pfam" id="PF02518">
    <property type="entry name" value="HATPase_c"/>
    <property type="match status" value="1"/>
</dbReference>
<evidence type="ECO:0000256" key="4">
    <source>
        <dbReference type="ARBA" id="ARBA00022679"/>
    </source>
</evidence>
<dbReference type="SUPFAM" id="SSF55874">
    <property type="entry name" value="ATPase domain of HSP90 chaperone/DNA topoisomerase II/histidine kinase"/>
    <property type="match status" value="1"/>
</dbReference>
<dbReference type="PANTHER" id="PTHR43065:SF10">
    <property type="entry name" value="PEROXIDE STRESS-ACTIVATED HISTIDINE KINASE MAK3"/>
    <property type="match status" value="1"/>
</dbReference>
<evidence type="ECO:0000256" key="6">
    <source>
        <dbReference type="ARBA" id="ARBA00022777"/>
    </source>
</evidence>
<reference evidence="11" key="1">
    <citation type="submission" date="2017-06" db="EMBL/GenBank/DDBJ databases">
        <authorList>
            <person name="Varghese N."/>
            <person name="Submissions S."/>
        </authorList>
    </citation>
    <scope>NUCLEOTIDE SEQUENCE [LARGE SCALE GENOMIC DNA]</scope>
    <source>
        <strain evidence="11">SCA</strain>
    </source>
</reference>
<dbReference type="InterPro" id="IPR005467">
    <property type="entry name" value="His_kinase_dom"/>
</dbReference>
<dbReference type="InterPro" id="IPR036890">
    <property type="entry name" value="HATPase_C_sf"/>
</dbReference>
<name>A0A239DUZ9_9FIRM</name>
<evidence type="ECO:0000313" key="10">
    <source>
        <dbReference type="EMBL" id="SNS35582.1"/>
    </source>
</evidence>
<dbReference type="SMART" id="SM00387">
    <property type="entry name" value="HATPase_c"/>
    <property type="match status" value="1"/>
</dbReference>